<evidence type="ECO:0008006" key="3">
    <source>
        <dbReference type="Google" id="ProtNLM"/>
    </source>
</evidence>
<comment type="caution">
    <text evidence="1">The sequence shown here is derived from an EMBL/GenBank/DDBJ whole genome shotgun (WGS) entry which is preliminary data.</text>
</comment>
<dbReference type="Proteomes" id="UP000562027">
    <property type="component" value="Unassembled WGS sequence"/>
</dbReference>
<protein>
    <recommendedName>
        <fullName evidence="3">DUF4124 domain-containing protein</fullName>
    </recommendedName>
</protein>
<evidence type="ECO:0000313" key="2">
    <source>
        <dbReference type="Proteomes" id="UP000562027"/>
    </source>
</evidence>
<organism evidence="1 2">
    <name type="scientific">Roseateles oligotrophus</name>
    <dbReference type="NCBI Taxonomy" id="1769250"/>
    <lineage>
        <taxon>Bacteria</taxon>
        <taxon>Pseudomonadati</taxon>
        <taxon>Pseudomonadota</taxon>
        <taxon>Betaproteobacteria</taxon>
        <taxon>Burkholderiales</taxon>
        <taxon>Sphaerotilaceae</taxon>
        <taxon>Roseateles</taxon>
    </lineage>
</organism>
<dbReference type="RefSeq" id="WP_184302318.1">
    <property type="nucleotide sequence ID" value="NZ_JACHLP010000007.1"/>
</dbReference>
<sequence>MFLAAAPSWAVNKCTLADGRVVYQDASCGNEVKSTEAVKTWVSNGIEPGARSRSSRDVAPNLKLAGPAQAKGLLDLYRRWADADRLARTTGRIALAGPVANLQSLQREAEAVVVPECLFPASKALTTLITKSTEAIIEFMGKQEIKNMVYEIVDKPKLIPEFENAVSTARCG</sequence>
<accession>A0A840LED9</accession>
<keyword evidence="2" id="KW-1185">Reference proteome</keyword>
<evidence type="ECO:0000313" key="1">
    <source>
        <dbReference type="EMBL" id="MBB4845002.1"/>
    </source>
</evidence>
<proteinExistence type="predicted"/>
<gene>
    <name evidence="1" type="ORF">HNP55_003548</name>
</gene>
<dbReference type="AlphaFoldDB" id="A0A840LED9"/>
<reference evidence="1 2" key="1">
    <citation type="submission" date="2020-08" db="EMBL/GenBank/DDBJ databases">
        <title>Functional genomics of gut bacteria from endangered species of beetles.</title>
        <authorList>
            <person name="Carlos-Shanley C."/>
        </authorList>
    </citation>
    <scope>NUCLEOTIDE SEQUENCE [LARGE SCALE GENOMIC DNA]</scope>
    <source>
        <strain evidence="1 2">S00239</strain>
    </source>
</reference>
<dbReference type="EMBL" id="JACHLP010000007">
    <property type="protein sequence ID" value="MBB4845002.1"/>
    <property type="molecule type" value="Genomic_DNA"/>
</dbReference>
<name>A0A840LED9_9BURK</name>